<evidence type="ECO:0000256" key="1">
    <source>
        <dbReference type="SAM" id="MobiDB-lite"/>
    </source>
</evidence>
<accession>A0AAD9PPS2</accession>
<reference evidence="2" key="1">
    <citation type="journal article" date="2023" name="G3 (Bethesda)">
        <title>Whole genome assembly and annotation of the endangered Caribbean coral Acropora cervicornis.</title>
        <authorList>
            <person name="Selwyn J.D."/>
            <person name="Vollmer S.V."/>
        </authorList>
    </citation>
    <scope>NUCLEOTIDE SEQUENCE</scope>
    <source>
        <strain evidence="2">K2</strain>
    </source>
</reference>
<protein>
    <submittedName>
        <fullName evidence="2">Uncharacterized protein</fullName>
    </submittedName>
</protein>
<reference evidence="2" key="2">
    <citation type="journal article" date="2023" name="Science">
        <title>Genomic signatures of disease resistance in endangered staghorn corals.</title>
        <authorList>
            <person name="Vollmer S.V."/>
            <person name="Selwyn J.D."/>
            <person name="Despard B.A."/>
            <person name="Roesel C.L."/>
        </authorList>
    </citation>
    <scope>NUCLEOTIDE SEQUENCE</scope>
    <source>
        <strain evidence="2">K2</strain>
    </source>
</reference>
<evidence type="ECO:0000313" key="3">
    <source>
        <dbReference type="Proteomes" id="UP001249851"/>
    </source>
</evidence>
<keyword evidence="3" id="KW-1185">Reference proteome</keyword>
<organism evidence="2 3">
    <name type="scientific">Acropora cervicornis</name>
    <name type="common">Staghorn coral</name>
    <dbReference type="NCBI Taxonomy" id="6130"/>
    <lineage>
        <taxon>Eukaryota</taxon>
        <taxon>Metazoa</taxon>
        <taxon>Cnidaria</taxon>
        <taxon>Anthozoa</taxon>
        <taxon>Hexacorallia</taxon>
        <taxon>Scleractinia</taxon>
        <taxon>Astrocoeniina</taxon>
        <taxon>Acroporidae</taxon>
        <taxon>Acropora</taxon>
    </lineage>
</organism>
<dbReference type="InterPro" id="IPR013761">
    <property type="entry name" value="SAM/pointed_sf"/>
</dbReference>
<dbReference type="Gene3D" id="1.10.150.50">
    <property type="entry name" value="Transcription Factor, Ets-1"/>
    <property type="match status" value="1"/>
</dbReference>
<name>A0AAD9PPS2_ACRCE</name>
<feature type="region of interest" description="Disordered" evidence="1">
    <location>
        <begin position="137"/>
        <end position="161"/>
    </location>
</feature>
<evidence type="ECO:0000313" key="2">
    <source>
        <dbReference type="EMBL" id="KAK2546765.1"/>
    </source>
</evidence>
<gene>
    <name evidence="2" type="ORF">P5673_033590</name>
</gene>
<sequence>MDFHWITELNWREGAHVVVGSTLKMAMEEDGEFSSLMCPEYDAGFADLTVKELSSHLQKSGFALNHCDILEENNVDGNLFTKLTRSDLKDLFPSDFAIRKKFWDFLCNLNSVHSPVLIQSGRSTPLSNVSTLSPSNSSVSLDLEEDSPLSQSLAGPSMPVLKRTKPMEFPEPPKKKVKHLAQDFKLPISSKVNEFVQQNRSLDESTRRQLIRETVTCVQAYVGERVSSKHFEEAAKQLCEKVPLLRDVKPPLWPDEIEFSYWASAEHLLLKRYSNVKSSSKKGKRPEPAISDETDQSTEDVSKHNKELQKELRNRVVNWKAVEQLQSLTFAVVGTGAGGINVDECQVPYEVFMARWKRLATCFVDTTENRSDDSTALDALKKIHEPFSPMGPLLLTLSEGQKMESFLKNVPSKSPYLVYTGADKSTGSEEQIFLVIDEDVLLECTQYEDDRKHLFKFLEEHILGIIPKRKPYILKQLENKLLSKMNKALPGSMNAVN</sequence>
<dbReference type="Proteomes" id="UP001249851">
    <property type="component" value="Unassembled WGS sequence"/>
</dbReference>
<proteinExistence type="predicted"/>
<dbReference type="EMBL" id="JARQWQ010000290">
    <property type="protein sequence ID" value="KAK2546765.1"/>
    <property type="molecule type" value="Genomic_DNA"/>
</dbReference>
<dbReference type="AlphaFoldDB" id="A0AAD9PPS2"/>
<feature type="region of interest" description="Disordered" evidence="1">
    <location>
        <begin position="278"/>
        <end position="307"/>
    </location>
</feature>
<comment type="caution">
    <text evidence="2">The sequence shown here is derived from an EMBL/GenBank/DDBJ whole genome shotgun (WGS) entry which is preliminary data.</text>
</comment>
<dbReference type="SUPFAM" id="SSF47769">
    <property type="entry name" value="SAM/Pointed domain"/>
    <property type="match status" value="1"/>
</dbReference>